<keyword evidence="3" id="KW-0804">Transcription</keyword>
<dbReference type="RefSeq" id="WP_141996545.1">
    <property type="nucleotide sequence ID" value="NZ_VFML01000001.1"/>
</dbReference>
<accession>A0A542DF54</accession>
<dbReference type="Gene3D" id="1.10.10.10">
    <property type="entry name" value="Winged helix-like DNA-binding domain superfamily/Winged helix DNA-binding domain"/>
    <property type="match status" value="1"/>
</dbReference>
<dbReference type="PANTHER" id="PTHR24567">
    <property type="entry name" value="CRP FAMILY TRANSCRIPTIONAL REGULATORY PROTEIN"/>
    <property type="match status" value="1"/>
</dbReference>
<evidence type="ECO:0000256" key="1">
    <source>
        <dbReference type="ARBA" id="ARBA00023015"/>
    </source>
</evidence>
<dbReference type="PROSITE" id="PS51063">
    <property type="entry name" value="HTH_CRP_2"/>
    <property type="match status" value="1"/>
</dbReference>
<dbReference type="GO" id="GO:0003677">
    <property type="term" value="F:DNA binding"/>
    <property type="evidence" value="ECO:0007669"/>
    <property type="project" value="UniProtKB-KW"/>
</dbReference>
<reference evidence="6 7" key="1">
    <citation type="submission" date="2019-06" db="EMBL/GenBank/DDBJ databases">
        <title>Sequencing the genomes of 1000 actinobacteria strains.</title>
        <authorList>
            <person name="Klenk H.-P."/>
        </authorList>
    </citation>
    <scope>NUCLEOTIDE SEQUENCE [LARGE SCALE GENOMIC DNA]</scope>
    <source>
        <strain evidence="6 7">DSM 45679</strain>
    </source>
</reference>
<dbReference type="InterPro" id="IPR012318">
    <property type="entry name" value="HTH_CRP"/>
</dbReference>
<evidence type="ECO:0000259" key="5">
    <source>
        <dbReference type="PROSITE" id="PS51063"/>
    </source>
</evidence>
<keyword evidence="2" id="KW-0238">DNA-binding</keyword>
<dbReference type="SMART" id="SM00419">
    <property type="entry name" value="HTH_CRP"/>
    <property type="match status" value="1"/>
</dbReference>
<dbReference type="CDD" id="cd00038">
    <property type="entry name" value="CAP_ED"/>
    <property type="match status" value="1"/>
</dbReference>
<dbReference type="PROSITE" id="PS50042">
    <property type="entry name" value="CNMP_BINDING_3"/>
    <property type="match status" value="1"/>
</dbReference>
<sequence length="233" mass="25703">MDDHYCLTGVEVFRDLSRRELAALDARVPLRSVTAGQVVYTPAQPVTVLFIVKRGRLRLFRRVPDGRTVTTAFAGPGTIFGEMDLLGLHMRSTWAEALEPGELCLMSRNDVRELLMADRRIAVRIVEHLDARVADLEDRLTDLACRSVAERLAHTLHRLARGGQPSSESGQTVKLTHHQLATLVGATRERTTTALGDLAQRGLIQLRRGTIVVRDPARLAAFSESGADDPAHT</sequence>
<dbReference type="InterPro" id="IPR000595">
    <property type="entry name" value="cNMP-bd_dom"/>
</dbReference>
<dbReference type="Gene3D" id="2.60.120.10">
    <property type="entry name" value="Jelly Rolls"/>
    <property type="match status" value="1"/>
</dbReference>
<dbReference type="InterPro" id="IPR036390">
    <property type="entry name" value="WH_DNA-bd_sf"/>
</dbReference>
<dbReference type="Pfam" id="PF00027">
    <property type="entry name" value="cNMP_binding"/>
    <property type="match status" value="1"/>
</dbReference>
<dbReference type="SUPFAM" id="SSF46785">
    <property type="entry name" value="Winged helix' DNA-binding domain"/>
    <property type="match status" value="1"/>
</dbReference>
<keyword evidence="1" id="KW-0805">Transcription regulation</keyword>
<dbReference type="OrthoDB" id="9812325at2"/>
<dbReference type="PANTHER" id="PTHR24567:SF74">
    <property type="entry name" value="HTH-TYPE TRANSCRIPTIONAL REGULATOR ARCR"/>
    <property type="match status" value="1"/>
</dbReference>
<dbReference type="SMART" id="SM00100">
    <property type="entry name" value="cNMP"/>
    <property type="match status" value="1"/>
</dbReference>
<protein>
    <submittedName>
        <fullName evidence="6">CRP-like cAMP-binding protein</fullName>
    </submittedName>
</protein>
<dbReference type="InterPro" id="IPR018490">
    <property type="entry name" value="cNMP-bd_dom_sf"/>
</dbReference>
<dbReference type="AlphaFoldDB" id="A0A542DF54"/>
<evidence type="ECO:0000256" key="3">
    <source>
        <dbReference type="ARBA" id="ARBA00023163"/>
    </source>
</evidence>
<dbReference type="GO" id="GO:0005829">
    <property type="term" value="C:cytosol"/>
    <property type="evidence" value="ECO:0007669"/>
    <property type="project" value="TreeGrafter"/>
</dbReference>
<dbReference type="Pfam" id="PF13545">
    <property type="entry name" value="HTH_Crp_2"/>
    <property type="match status" value="1"/>
</dbReference>
<comment type="caution">
    <text evidence="6">The sequence shown here is derived from an EMBL/GenBank/DDBJ whole genome shotgun (WGS) entry which is preliminary data.</text>
</comment>
<dbReference type="InterPro" id="IPR050397">
    <property type="entry name" value="Env_Response_Regulators"/>
</dbReference>
<dbReference type="SUPFAM" id="SSF51206">
    <property type="entry name" value="cAMP-binding domain-like"/>
    <property type="match status" value="1"/>
</dbReference>
<evidence type="ECO:0000313" key="6">
    <source>
        <dbReference type="EMBL" id="TQJ01719.1"/>
    </source>
</evidence>
<feature type="domain" description="Cyclic nucleotide-binding" evidence="4">
    <location>
        <begin position="12"/>
        <end position="132"/>
    </location>
</feature>
<evidence type="ECO:0000259" key="4">
    <source>
        <dbReference type="PROSITE" id="PS50042"/>
    </source>
</evidence>
<name>A0A542DF54_AMYCI</name>
<dbReference type="InterPro" id="IPR014710">
    <property type="entry name" value="RmlC-like_jellyroll"/>
</dbReference>
<evidence type="ECO:0000256" key="2">
    <source>
        <dbReference type="ARBA" id="ARBA00023125"/>
    </source>
</evidence>
<organism evidence="6 7">
    <name type="scientific">Amycolatopsis cihanbeyliensis</name>
    <dbReference type="NCBI Taxonomy" id="1128664"/>
    <lineage>
        <taxon>Bacteria</taxon>
        <taxon>Bacillati</taxon>
        <taxon>Actinomycetota</taxon>
        <taxon>Actinomycetes</taxon>
        <taxon>Pseudonocardiales</taxon>
        <taxon>Pseudonocardiaceae</taxon>
        <taxon>Amycolatopsis</taxon>
    </lineage>
</organism>
<dbReference type="Proteomes" id="UP000320876">
    <property type="component" value="Unassembled WGS sequence"/>
</dbReference>
<dbReference type="EMBL" id="VFML01000001">
    <property type="protein sequence ID" value="TQJ01719.1"/>
    <property type="molecule type" value="Genomic_DNA"/>
</dbReference>
<keyword evidence="7" id="KW-1185">Reference proteome</keyword>
<dbReference type="GO" id="GO:0003700">
    <property type="term" value="F:DNA-binding transcription factor activity"/>
    <property type="evidence" value="ECO:0007669"/>
    <property type="project" value="TreeGrafter"/>
</dbReference>
<dbReference type="InterPro" id="IPR036388">
    <property type="entry name" value="WH-like_DNA-bd_sf"/>
</dbReference>
<proteinExistence type="predicted"/>
<feature type="domain" description="HTH crp-type" evidence="5">
    <location>
        <begin position="146"/>
        <end position="217"/>
    </location>
</feature>
<gene>
    <name evidence="6" type="ORF">FB471_1428</name>
</gene>
<evidence type="ECO:0000313" key="7">
    <source>
        <dbReference type="Proteomes" id="UP000320876"/>
    </source>
</evidence>